<evidence type="ECO:0000313" key="3">
    <source>
        <dbReference type="Proteomes" id="UP001611383"/>
    </source>
</evidence>
<accession>A0ABY9WQU0</accession>
<dbReference type="RefSeq" id="WP_395819349.1">
    <property type="nucleotide sequence ID" value="NZ_CP043494.1"/>
</dbReference>
<dbReference type="Gene3D" id="3.10.40.10">
    <property type="entry name" value="Aerolysin/Pertussis toxin (APT), N-terminal domain"/>
    <property type="match status" value="3"/>
</dbReference>
<name>A0ABY9WQU0_9BACT</name>
<feature type="chain" id="PRO_5045505796" description="Lipoprotein" evidence="1">
    <location>
        <begin position="29"/>
        <end position="266"/>
    </location>
</feature>
<sequence length="266" mass="27677">MKKPISKSLLLGVSVASISLVGCGASQASKEISKEEFAQNASALADEVVAVTGDMPCPSGYTQVNPKEANANTNALCALLDPWDIARLENGGSMAGSGYGCTISISDNRNLGHSLCKKVLQFTVSPGDGSCPNTYTVASRLVARANQEAICNQLGTWDIARLLNMGSIEGPGYGCNVHASDSRTLGHTVCAQYEFLKVTGDSPCGPGKTLLAPQEARASLSEVCAKLGDWDIARLAGGGSMDGPAYGCNVRDWDSRGMGHALCKTL</sequence>
<keyword evidence="1" id="KW-0732">Signal</keyword>
<keyword evidence="3" id="KW-1185">Reference proteome</keyword>
<evidence type="ECO:0000313" key="2">
    <source>
        <dbReference type="EMBL" id="WNG45147.1"/>
    </source>
</evidence>
<dbReference type="EMBL" id="CP043494">
    <property type="protein sequence ID" value="WNG45147.1"/>
    <property type="molecule type" value="Genomic_DNA"/>
</dbReference>
<dbReference type="InterPro" id="IPR037015">
    <property type="entry name" value="APT_N_sf"/>
</dbReference>
<dbReference type="Proteomes" id="UP001611383">
    <property type="component" value="Chromosome"/>
</dbReference>
<dbReference type="SUPFAM" id="SSF56436">
    <property type="entry name" value="C-type lectin-like"/>
    <property type="match status" value="3"/>
</dbReference>
<feature type="signal peptide" evidence="1">
    <location>
        <begin position="1"/>
        <end position="28"/>
    </location>
</feature>
<protein>
    <recommendedName>
        <fullName evidence="4">Lipoprotein</fullName>
    </recommendedName>
</protein>
<proteinExistence type="predicted"/>
<evidence type="ECO:0008006" key="4">
    <source>
        <dbReference type="Google" id="ProtNLM"/>
    </source>
</evidence>
<organism evidence="2 3">
    <name type="scientific">Archangium minus</name>
    <dbReference type="NCBI Taxonomy" id="83450"/>
    <lineage>
        <taxon>Bacteria</taxon>
        <taxon>Pseudomonadati</taxon>
        <taxon>Myxococcota</taxon>
        <taxon>Myxococcia</taxon>
        <taxon>Myxococcales</taxon>
        <taxon>Cystobacterineae</taxon>
        <taxon>Archangiaceae</taxon>
        <taxon>Archangium</taxon>
    </lineage>
</organism>
<evidence type="ECO:0000256" key="1">
    <source>
        <dbReference type="SAM" id="SignalP"/>
    </source>
</evidence>
<dbReference type="PROSITE" id="PS51257">
    <property type="entry name" value="PROKAR_LIPOPROTEIN"/>
    <property type="match status" value="1"/>
</dbReference>
<reference evidence="2 3" key="1">
    <citation type="submission" date="2019-08" db="EMBL/GenBank/DDBJ databases">
        <title>Archangium and Cystobacter genomes.</title>
        <authorList>
            <person name="Chen I.-C.K."/>
            <person name="Wielgoss S."/>
        </authorList>
    </citation>
    <scope>NUCLEOTIDE SEQUENCE [LARGE SCALE GENOMIC DNA]</scope>
    <source>
        <strain evidence="2 3">Cbm 6</strain>
    </source>
</reference>
<gene>
    <name evidence="2" type="ORF">F0U60_14295</name>
</gene>
<dbReference type="InterPro" id="IPR016187">
    <property type="entry name" value="CTDL_fold"/>
</dbReference>